<accession>A0ABY7VUQ2</accession>
<sequence length="320" mass="33530">MNKILGFDLGGTKVLAAVLDKDFNILSRVKMKANADLGLNSVYKVICSVINDACDEAGIKTSDLSAIGGCAPGLVEPKTGLVYDSPNLGFKDFPLQENLSKDFNLPVKIENDVNAGLYGELHFGAAKGMKNVLALSPGTGVGGAIVIDGDLYRGARGGAGEFGHIVVQPDGPLCACGQRGCLEAIASRTALSQQILSFAVRGRIPMVIEEAKANLKKVKSGLIARAYNSGDPDVKAIIDYAARYLGVGMSNLVNSFNPEAIILGGGLIEALPEPFLEISTRVMREQAMRINGEEVKVLAAELGDDAVIKGAAKLASQLIA</sequence>
<dbReference type="InterPro" id="IPR000600">
    <property type="entry name" value="ROK"/>
</dbReference>
<dbReference type="PANTHER" id="PTHR18964">
    <property type="entry name" value="ROK (REPRESSOR, ORF, KINASE) FAMILY"/>
    <property type="match status" value="1"/>
</dbReference>
<protein>
    <submittedName>
        <fullName evidence="2">ROK family protein</fullName>
    </submittedName>
</protein>
<evidence type="ECO:0000313" key="3">
    <source>
        <dbReference type="Proteomes" id="UP001214250"/>
    </source>
</evidence>
<name>A0ABY7VUQ2_9BACT</name>
<dbReference type="Pfam" id="PF00480">
    <property type="entry name" value="ROK"/>
    <property type="match status" value="1"/>
</dbReference>
<dbReference type="Gene3D" id="3.30.420.40">
    <property type="match status" value="2"/>
</dbReference>
<dbReference type="PANTHER" id="PTHR18964:SF149">
    <property type="entry name" value="BIFUNCTIONAL UDP-N-ACETYLGLUCOSAMINE 2-EPIMERASE_N-ACETYLMANNOSAMINE KINASE"/>
    <property type="match status" value="1"/>
</dbReference>
<proteinExistence type="inferred from homology"/>
<dbReference type="EMBL" id="CP117812">
    <property type="protein sequence ID" value="WDE97474.1"/>
    <property type="molecule type" value="Genomic_DNA"/>
</dbReference>
<evidence type="ECO:0000256" key="1">
    <source>
        <dbReference type="ARBA" id="ARBA00006479"/>
    </source>
</evidence>
<keyword evidence="3" id="KW-1185">Reference proteome</keyword>
<gene>
    <name evidence="2" type="ORF">PQO03_16730</name>
</gene>
<dbReference type="Proteomes" id="UP001214250">
    <property type="component" value="Chromosome 2"/>
</dbReference>
<evidence type="ECO:0000313" key="2">
    <source>
        <dbReference type="EMBL" id="WDE97474.1"/>
    </source>
</evidence>
<dbReference type="SUPFAM" id="SSF53067">
    <property type="entry name" value="Actin-like ATPase domain"/>
    <property type="match status" value="1"/>
</dbReference>
<organism evidence="2 3">
    <name type="scientific">Lentisphaera profundi</name>
    <dbReference type="NCBI Taxonomy" id="1658616"/>
    <lineage>
        <taxon>Bacteria</taxon>
        <taxon>Pseudomonadati</taxon>
        <taxon>Lentisphaerota</taxon>
        <taxon>Lentisphaeria</taxon>
        <taxon>Lentisphaerales</taxon>
        <taxon>Lentisphaeraceae</taxon>
        <taxon>Lentisphaera</taxon>
    </lineage>
</organism>
<dbReference type="RefSeq" id="WP_274151884.1">
    <property type="nucleotide sequence ID" value="NZ_CP117812.1"/>
</dbReference>
<reference evidence="2 3" key="1">
    <citation type="submission" date="2023-02" db="EMBL/GenBank/DDBJ databases">
        <title>Genome sequence of Lentisphaera profundi SAORIC-696.</title>
        <authorList>
            <person name="Kim e."/>
            <person name="Cho J.-C."/>
            <person name="Choi A."/>
            <person name="Kang I."/>
        </authorList>
    </citation>
    <scope>NUCLEOTIDE SEQUENCE [LARGE SCALE GENOMIC DNA]</scope>
    <source>
        <strain evidence="2 3">SAORIC-696</strain>
    </source>
</reference>
<dbReference type="InterPro" id="IPR043129">
    <property type="entry name" value="ATPase_NBD"/>
</dbReference>
<comment type="similarity">
    <text evidence="1">Belongs to the ROK (NagC/XylR) family.</text>
</comment>